<accession>A0ABW3ZVT4</accession>
<keyword evidence="2" id="KW-1185">Reference proteome</keyword>
<protein>
    <submittedName>
        <fullName evidence="1">Uncharacterized protein</fullName>
    </submittedName>
</protein>
<evidence type="ECO:0000313" key="2">
    <source>
        <dbReference type="Proteomes" id="UP001597178"/>
    </source>
</evidence>
<gene>
    <name evidence="1" type="ORF">ACFQ4A_11800</name>
</gene>
<reference evidence="2" key="1">
    <citation type="journal article" date="2019" name="Int. J. Syst. Evol. Microbiol.">
        <title>The Global Catalogue of Microorganisms (GCM) 10K type strain sequencing project: providing services to taxonomists for standard genome sequencing and annotation.</title>
        <authorList>
            <consortium name="The Broad Institute Genomics Platform"/>
            <consortium name="The Broad Institute Genome Sequencing Center for Infectious Disease"/>
            <person name="Wu L."/>
            <person name="Ma J."/>
        </authorList>
    </citation>
    <scope>NUCLEOTIDE SEQUENCE [LARGE SCALE GENOMIC DNA]</scope>
    <source>
        <strain evidence="2">CCUG 54822</strain>
    </source>
</reference>
<dbReference type="Proteomes" id="UP001597178">
    <property type="component" value="Unassembled WGS sequence"/>
</dbReference>
<comment type="caution">
    <text evidence="1">The sequence shown here is derived from an EMBL/GenBank/DDBJ whole genome shotgun (WGS) entry which is preliminary data.</text>
</comment>
<dbReference type="EMBL" id="JBHTNH010000025">
    <property type="protein sequence ID" value="MFD1362339.1"/>
    <property type="molecule type" value="Genomic_DNA"/>
</dbReference>
<proteinExistence type="predicted"/>
<evidence type="ECO:0000313" key="1">
    <source>
        <dbReference type="EMBL" id="MFD1362339.1"/>
    </source>
</evidence>
<dbReference type="RefSeq" id="WP_382400788.1">
    <property type="nucleotide sequence ID" value="NZ_JBHTNH010000025.1"/>
</dbReference>
<sequence>MRIFLWEIFCGGCGAGARWGASWCGGAVYVGADLALCYAAAGCGGQEATGGRRLCADGVLAGSERVGAVALYGGRSASIMVGAAAGGGAAGLGCAVYVGDSGFVRWSVPAGRGARAG</sequence>
<name>A0ABW3ZVT4_9BACI</name>
<organism evidence="1 2">
    <name type="scientific">Lentibacillus salinarum</name>
    <dbReference type="NCBI Taxonomy" id="446820"/>
    <lineage>
        <taxon>Bacteria</taxon>
        <taxon>Bacillati</taxon>
        <taxon>Bacillota</taxon>
        <taxon>Bacilli</taxon>
        <taxon>Bacillales</taxon>
        <taxon>Bacillaceae</taxon>
        <taxon>Lentibacillus</taxon>
    </lineage>
</organism>